<dbReference type="NCBIfam" id="TIGR01383">
    <property type="entry name" value="not_thiJ"/>
    <property type="match status" value="1"/>
</dbReference>
<dbReference type="EMBL" id="AP023322">
    <property type="protein sequence ID" value="BCI63428.1"/>
    <property type="molecule type" value="Genomic_DNA"/>
</dbReference>
<sequence length="183" mass="19394">MKTSYLFLAEGFEETEATTIVDMMRRAGMPIKTVSITSQKEVKGAHGIAIIADMLYEPQNIVDIDWLILPGGLPGTTHLGEFKLLRQLLKNHASVKGNIAAICAAPSVLGDLGLLNGKNATCYPGFESHLAGGTYTAKAVEVSDNIITGKGPGMAIAFTLAIIVKSLGKDKAHEVAQGMLLNE</sequence>
<dbReference type="PANTHER" id="PTHR48094:SF12">
    <property type="entry name" value="PARKINSON DISEASE PROTEIN 7 HOMOLOG"/>
    <property type="match status" value="1"/>
</dbReference>
<dbReference type="GO" id="GO:0005737">
    <property type="term" value="C:cytoplasm"/>
    <property type="evidence" value="ECO:0007669"/>
    <property type="project" value="TreeGrafter"/>
</dbReference>
<dbReference type="RefSeq" id="WP_055097016.1">
    <property type="nucleotide sequence ID" value="NZ_AP023322.1"/>
</dbReference>
<dbReference type="KEGG" id="copr:Cop2CBH44_17810"/>
<accession>A0A7G1HYZ8</accession>
<dbReference type="InterPro" id="IPR002818">
    <property type="entry name" value="DJ-1/PfpI"/>
</dbReference>
<dbReference type="Proteomes" id="UP000594042">
    <property type="component" value="Chromosome"/>
</dbReference>
<dbReference type="InterPro" id="IPR029062">
    <property type="entry name" value="Class_I_gatase-like"/>
</dbReference>
<dbReference type="Pfam" id="PF01965">
    <property type="entry name" value="DJ-1_PfpI"/>
    <property type="match status" value="1"/>
</dbReference>
<reference evidence="3" key="1">
    <citation type="submission" date="2020-07" db="EMBL/GenBank/DDBJ databases">
        <title>Complete genome sequencing of Coprobacter sp. strain 2CBH44.</title>
        <authorList>
            <person name="Sakamoto M."/>
            <person name="Murakami T."/>
            <person name="Mori H."/>
        </authorList>
    </citation>
    <scope>NUCLEOTIDE SEQUENCE [LARGE SCALE GENOMIC DNA]</scope>
    <source>
        <strain evidence="3">2CBH44</strain>
    </source>
</reference>
<dbReference type="InterPro" id="IPR050325">
    <property type="entry name" value="Prot/Nucl_acid_deglycase"/>
</dbReference>
<gene>
    <name evidence="2" type="ORF">Cop2CBH44_17810</name>
</gene>
<proteinExistence type="predicted"/>
<organism evidence="2 3">
    <name type="scientific">Coprobacter secundus subsp. similis</name>
    <dbReference type="NCBI Taxonomy" id="2751153"/>
    <lineage>
        <taxon>Bacteria</taxon>
        <taxon>Pseudomonadati</taxon>
        <taxon>Bacteroidota</taxon>
        <taxon>Bacteroidia</taxon>
        <taxon>Bacteroidales</taxon>
        <taxon>Barnesiellaceae</taxon>
        <taxon>Coprobacter</taxon>
    </lineage>
</organism>
<dbReference type="SUPFAM" id="SSF52317">
    <property type="entry name" value="Class I glutamine amidotransferase-like"/>
    <property type="match status" value="1"/>
</dbReference>
<dbReference type="AlphaFoldDB" id="A0A7G1HYZ8"/>
<evidence type="ECO:0000259" key="1">
    <source>
        <dbReference type="Pfam" id="PF01965"/>
    </source>
</evidence>
<evidence type="ECO:0000313" key="2">
    <source>
        <dbReference type="EMBL" id="BCI63428.1"/>
    </source>
</evidence>
<dbReference type="CDD" id="cd03135">
    <property type="entry name" value="GATase1_DJ-1"/>
    <property type="match status" value="1"/>
</dbReference>
<name>A0A7G1HYZ8_9BACT</name>
<feature type="domain" description="DJ-1/PfpI" evidence="1">
    <location>
        <begin position="5"/>
        <end position="163"/>
    </location>
</feature>
<evidence type="ECO:0000313" key="3">
    <source>
        <dbReference type="Proteomes" id="UP000594042"/>
    </source>
</evidence>
<protein>
    <submittedName>
        <fullName evidence="2">Thiazole biosynthesis protein ThiJ</fullName>
    </submittedName>
</protein>
<dbReference type="PANTHER" id="PTHR48094">
    <property type="entry name" value="PROTEIN/NUCLEIC ACID DEGLYCASE DJ-1-RELATED"/>
    <property type="match status" value="1"/>
</dbReference>
<dbReference type="InterPro" id="IPR006287">
    <property type="entry name" value="DJ-1"/>
</dbReference>
<keyword evidence="3" id="KW-1185">Reference proteome</keyword>
<dbReference type="Gene3D" id="3.40.50.880">
    <property type="match status" value="1"/>
</dbReference>